<gene>
    <name evidence="6" type="ORF">EV192_108116</name>
</gene>
<dbReference type="Pfam" id="PF09339">
    <property type="entry name" value="HTH_IclR"/>
    <property type="match status" value="1"/>
</dbReference>
<proteinExistence type="predicted"/>
<dbReference type="InterPro" id="IPR036390">
    <property type="entry name" value="WH_DNA-bd_sf"/>
</dbReference>
<dbReference type="Proteomes" id="UP000295680">
    <property type="component" value="Unassembled WGS sequence"/>
</dbReference>
<name>A0A4R2JDG3_9PSEU</name>
<dbReference type="InterPro" id="IPR029016">
    <property type="entry name" value="GAF-like_dom_sf"/>
</dbReference>
<keyword evidence="3" id="KW-0804">Transcription</keyword>
<dbReference type="InterPro" id="IPR014757">
    <property type="entry name" value="Tscrpt_reg_IclR_C"/>
</dbReference>
<keyword evidence="1" id="KW-0805">Transcription regulation</keyword>
<evidence type="ECO:0000256" key="2">
    <source>
        <dbReference type="ARBA" id="ARBA00023125"/>
    </source>
</evidence>
<dbReference type="InterPro" id="IPR005471">
    <property type="entry name" value="Tscrpt_reg_IclR_N"/>
</dbReference>
<dbReference type="PANTHER" id="PTHR30136:SF24">
    <property type="entry name" value="HTH-TYPE TRANSCRIPTIONAL REPRESSOR ALLR"/>
    <property type="match status" value="1"/>
</dbReference>
<sequence>MATDSSPHQAVDRALQVLTFLGRHSAGASLQQISAGLGVPKPSLHRILSSMRARGFATQQEPGGPYLLGPAALEAAFTFHAGFDLRQVLHPLVLAIRDRFQQTTHLACLSGGEISYIDKVEANLGVRITSVIGGRNPAHATGVGKAMLGQLLTDDSSVRDWVKEHGPLVQRTPHTATTAEQLADALRAVREKGWAVDNEESELGLICVAARVPMVFGELSPLTAISVTGLRDPMYALGVDRIGADLLDLIARFDYSSERTGQQ</sequence>
<dbReference type="SUPFAM" id="SSF55781">
    <property type="entry name" value="GAF domain-like"/>
    <property type="match status" value="1"/>
</dbReference>
<dbReference type="PROSITE" id="PS51077">
    <property type="entry name" value="HTH_ICLR"/>
    <property type="match status" value="1"/>
</dbReference>
<evidence type="ECO:0000259" key="5">
    <source>
        <dbReference type="PROSITE" id="PS51078"/>
    </source>
</evidence>
<evidence type="ECO:0000256" key="3">
    <source>
        <dbReference type="ARBA" id="ARBA00023163"/>
    </source>
</evidence>
<evidence type="ECO:0000259" key="4">
    <source>
        <dbReference type="PROSITE" id="PS51077"/>
    </source>
</evidence>
<dbReference type="PANTHER" id="PTHR30136">
    <property type="entry name" value="HELIX-TURN-HELIX TRANSCRIPTIONAL REGULATOR, ICLR FAMILY"/>
    <property type="match status" value="1"/>
</dbReference>
<dbReference type="SMART" id="SM00346">
    <property type="entry name" value="HTH_ICLR"/>
    <property type="match status" value="1"/>
</dbReference>
<feature type="domain" description="IclR-ED" evidence="5">
    <location>
        <begin position="71"/>
        <end position="263"/>
    </location>
</feature>
<dbReference type="Pfam" id="PF01614">
    <property type="entry name" value="IclR_C"/>
    <property type="match status" value="1"/>
</dbReference>
<feature type="domain" description="HTH iclR-type" evidence="4">
    <location>
        <begin position="8"/>
        <end position="70"/>
    </location>
</feature>
<reference evidence="6 7" key="1">
    <citation type="submission" date="2019-03" db="EMBL/GenBank/DDBJ databases">
        <title>Genomic Encyclopedia of Type Strains, Phase IV (KMG-IV): sequencing the most valuable type-strain genomes for metagenomic binning, comparative biology and taxonomic classification.</title>
        <authorList>
            <person name="Goeker M."/>
        </authorList>
    </citation>
    <scope>NUCLEOTIDE SEQUENCE [LARGE SCALE GENOMIC DNA]</scope>
    <source>
        <strain evidence="6 7">DSM 45934</strain>
    </source>
</reference>
<dbReference type="EMBL" id="SLWS01000008">
    <property type="protein sequence ID" value="TCO54828.1"/>
    <property type="molecule type" value="Genomic_DNA"/>
</dbReference>
<protein>
    <submittedName>
        <fullName evidence="6">IclR family transcriptional regulator</fullName>
    </submittedName>
</protein>
<dbReference type="Gene3D" id="1.10.10.10">
    <property type="entry name" value="Winged helix-like DNA-binding domain superfamily/Winged helix DNA-binding domain"/>
    <property type="match status" value="1"/>
</dbReference>
<accession>A0A4R2JDG3</accession>
<comment type="caution">
    <text evidence="6">The sequence shown here is derived from an EMBL/GenBank/DDBJ whole genome shotgun (WGS) entry which is preliminary data.</text>
</comment>
<dbReference type="GO" id="GO:0003700">
    <property type="term" value="F:DNA-binding transcription factor activity"/>
    <property type="evidence" value="ECO:0007669"/>
    <property type="project" value="TreeGrafter"/>
</dbReference>
<dbReference type="GO" id="GO:0003677">
    <property type="term" value="F:DNA binding"/>
    <property type="evidence" value="ECO:0007669"/>
    <property type="project" value="UniProtKB-KW"/>
</dbReference>
<dbReference type="InterPro" id="IPR036388">
    <property type="entry name" value="WH-like_DNA-bd_sf"/>
</dbReference>
<dbReference type="InterPro" id="IPR050707">
    <property type="entry name" value="HTH_MetabolicPath_Reg"/>
</dbReference>
<keyword evidence="2" id="KW-0238">DNA-binding</keyword>
<dbReference type="RefSeq" id="WP_165960760.1">
    <property type="nucleotide sequence ID" value="NZ_SLWS01000008.1"/>
</dbReference>
<organism evidence="6 7">
    <name type="scientific">Actinocrispum wychmicini</name>
    <dbReference type="NCBI Taxonomy" id="1213861"/>
    <lineage>
        <taxon>Bacteria</taxon>
        <taxon>Bacillati</taxon>
        <taxon>Actinomycetota</taxon>
        <taxon>Actinomycetes</taxon>
        <taxon>Pseudonocardiales</taxon>
        <taxon>Pseudonocardiaceae</taxon>
        <taxon>Actinocrispum</taxon>
    </lineage>
</organism>
<dbReference type="PROSITE" id="PS51078">
    <property type="entry name" value="ICLR_ED"/>
    <property type="match status" value="1"/>
</dbReference>
<evidence type="ECO:0000313" key="6">
    <source>
        <dbReference type="EMBL" id="TCO54828.1"/>
    </source>
</evidence>
<dbReference type="GO" id="GO:0045892">
    <property type="term" value="P:negative regulation of DNA-templated transcription"/>
    <property type="evidence" value="ECO:0007669"/>
    <property type="project" value="TreeGrafter"/>
</dbReference>
<keyword evidence="7" id="KW-1185">Reference proteome</keyword>
<evidence type="ECO:0000256" key="1">
    <source>
        <dbReference type="ARBA" id="ARBA00023015"/>
    </source>
</evidence>
<dbReference type="Gene3D" id="3.30.450.40">
    <property type="match status" value="1"/>
</dbReference>
<dbReference type="AlphaFoldDB" id="A0A4R2JDG3"/>
<dbReference type="SUPFAM" id="SSF46785">
    <property type="entry name" value="Winged helix' DNA-binding domain"/>
    <property type="match status" value="1"/>
</dbReference>
<evidence type="ECO:0000313" key="7">
    <source>
        <dbReference type="Proteomes" id="UP000295680"/>
    </source>
</evidence>